<dbReference type="SUPFAM" id="SSF55781">
    <property type="entry name" value="GAF domain-like"/>
    <property type="match status" value="1"/>
</dbReference>
<dbReference type="AlphaFoldDB" id="A0A7Y2EAI8"/>
<dbReference type="InterPro" id="IPR003018">
    <property type="entry name" value="GAF"/>
</dbReference>
<name>A0A7Y2EAI8_UNCEI</name>
<proteinExistence type="predicted"/>
<dbReference type="Proteomes" id="UP000547674">
    <property type="component" value="Unassembled WGS sequence"/>
</dbReference>
<evidence type="ECO:0000256" key="1">
    <source>
        <dbReference type="SAM" id="MobiDB-lite"/>
    </source>
</evidence>
<protein>
    <submittedName>
        <fullName evidence="3">GAF domain-containing protein</fullName>
    </submittedName>
</protein>
<evidence type="ECO:0000259" key="2">
    <source>
        <dbReference type="Pfam" id="PF13185"/>
    </source>
</evidence>
<evidence type="ECO:0000313" key="3">
    <source>
        <dbReference type="EMBL" id="NNF07570.1"/>
    </source>
</evidence>
<reference evidence="3 4" key="1">
    <citation type="submission" date="2020-03" db="EMBL/GenBank/DDBJ databases">
        <title>Metabolic flexibility allows generalist bacteria to become dominant in a frequently disturbed ecosystem.</title>
        <authorList>
            <person name="Chen Y.-J."/>
            <person name="Leung P.M."/>
            <person name="Bay S.K."/>
            <person name="Hugenholtz P."/>
            <person name="Kessler A.J."/>
            <person name="Shelley G."/>
            <person name="Waite D.W."/>
            <person name="Cook P.L."/>
            <person name="Greening C."/>
        </authorList>
    </citation>
    <scope>NUCLEOTIDE SEQUENCE [LARGE SCALE GENOMIC DNA]</scope>
    <source>
        <strain evidence="3">SS_bin_28</strain>
    </source>
</reference>
<feature type="domain" description="GAF" evidence="2">
    <location>
        <begin position="251"/>
        <end position="381"/>
    </location>
</feature>
<evidence type="ECO:0000313" key="4">
    <source>
        <dbReference type="Proteomes" id="UP000547674"/>
    </source>
</evidence>
<feature type="compositionally biased region" description="Acidic residues" evidence="1">
    <location>
        <begin position="190"/>
        <end position="201"/>
    </location>
</feature>
<sequence length="712" mass="77625">MKQVPVPEGEAIRVGFIELPDPALDLLTHFHQRDDASVVAVVGLIPHSYVLRMAEILQVPTTETPNRPTLSDCNVVIVGDRPAELHEQMTTLLGGMKCTVITVEEACEWTGVTLDEDDIEVSDSTNLDMEDLSAVFAAEEARKKAKKIQAEKKMAKALGEAEEDATAEPELAEVEDQDPVSEKETPVEDAPAEEVSESESDATEKEAAPSAKEVSADEPSVTEEKEEGSSVVSEELRSQVKTLMNQGAGSDALSSILDDAISLTDSKTGSIMVLEEGSEFLRIVAAKGLPGHIIKQVRQSIHQGVSGDVFRSGEPRLVDGRDGRPLGNSRELRPKLRQSAVVPIVYDGKTHGVLCVNHESHGLGLDEVALGVLNEFAQETAEDIYNATRMKPSQTETRVDALMRSTERYMALDESLPHRLKAVAESIRKTLHGDFAHLFLIDSLGQKLEPITPRRGSTISRGESVSLHQGMYGWAVRHLKPRVLVLKDEDSENGEINGIASYLIPIYAGPPRGLLVVEGVKLTVDSDPEELLPALGDVMERVAEMIEVEKGLEAQELMSQLQMRTADQSARFRDLEPLDCARAVLEFSVDLLAAETAVWVPHDSEPVWARPTGSRAASVQQTFTDRVDPIYEWAKDRDSGAGGAEFPDWDSDAPEAKAPYLTLQTPGDTGIYVLVFSPDDQAGALSQVPLPILFNLMRQLAGFLPKEMDKAA</sequence>
<dbReference type="Pfam" id="PF13185">
    <property type="entry name" value="GAF_2"/>
    <property type="match status" value="1"/>
</dbReference>
<dbReference type="Gene3D" id="3.30.450.40">
    <property type="match status" value="1"/>
</dbReference>
<gene>
    <name evidence="3" type="ORF">HKN21_12480</name>
</gene>
<dbReference type="InterPro" id="IPR029016">
    <property type="entry name" value="GAF-like_dom_sf"/>
</dbReference>
<feature type="compositionally biased region" description="Acidic residues" evidence="1">
    <location>
        <begin position="160"/>
        <end position="179"/>
    </location>
</feature>
<feature type="region of interest" description="Disordered" evidence="1">
    <location>
        <begin position="158"/>
        <end position="234"/>
    </location>
</feature>
<organism evidence="3 4">
    <name type="scientific">Eiseniibacteriota bacterium</name>
    <dbReference type="NCBI Taxonomy" id="2212470"/>
    <lineage>
        <taxon>Bacteria</taxon>
        <taxon>Candidatus Eiseniibacteriota</taxon>
    </lineage>
</organism>
<dbReference type="EMBL" id="JABDJR010000499">
    <property type="protein sequence ID" value="NNF07570.1"/>
    <property type="molecule type" value="Genomic_DNA"/>
</dbReference>
<accession>A0A7Y2EAI8</accession>
<comment type="caution">
    <text evidence="3">The sequence shown here is derived from an EMBL/GenBank/DDBJ whole genome shotgun (WGS) entry which is preliminary data.</text>
</comment>